<comment type="subcellular location">
    <subcellularLocation>
        <location evidence="1 10">Cell outer membrane</location>
        <topology evidence="1 10">Multi-pass membrane protein</topology>
    </subcellularLocation>
</comment>
<dbReference type="PROSITE" id="PS52016">
    <property type="entry name" value="TONB_DEPENDENT_REC_3"/>
    <property type="match status" value="1"/>
</dbReference>
<dbReference type="Gene3D" id="2.170.130.10">
    <property type="entry name" value="TonB-dependent receptor, plug domain"/>
    <property type="match status" value="1"/>
</dbReference>
<evidence type="ECO:0000256" key="3">
    <source>
        <dbReference type="ARBA" id="ARBA00022452"/>
    </source>
</evidence>
<protein>
    <submittedName>
        <fullName evidence="15">TonB-dependent receptor</fullName>
    </submittedName>
</protein>
<dbReference type="InterPro" id="IPR037066">
    <property type="entry name" value="Plug_dom_sf"/>
</dbReference>
<dbReference type="InterPro" id="IPR039426">
    <property type="entry name" value="TonB-dep_rcpt-like"/>
</dbReference>
<dbReference type="PANTHER" id="PTHR30069:SF29">
    <property type="entry name" value="HEMOGLOBIN AND HEMOGLOBIN-HAPTOGLOBIN-BINDING PROTEIN 1-RELATED"/>
    <property type="match status" value="1"/>
</dbReference>
<dbReference type="NCBIfam" id="TIGR04056">
    <property type="entry name" value="OMP_RagA_SusC"/>
    <property type="match status" value="1"/>
</dbReference>
<dbReference type="Pfam" id="PF07715">
    <property type="entry name" value="Plug"/>
    <property type="match status" value="1"/>
</dbReference>
<keyword evidence="6 11" id="KW-0798">TonB box</keyword>
<evidence type="ECO:0000256" key="5">
    <source>
        <dbReference type="ARBA" id="ARBA00022729"/>
    </source>
</evidence>
<gene>
    <name evidence="15" type="ORF">N7U62_01065</name>
</gene>
<keyword evidence="4 10" id="KW-0812">Transmembrane</keyword>
<dbReference type="InterPro" id="IPR036942">
    <property type="entry name" value="Beta-barrel_TonB_sf"/>
</dbReference>
<dbReference type="SUPFAM" id="SSF56935">
    <property type="entry name" value="Porins"/>
    <property type="match status" value="1"/>
</dbReference>
<name>A0ABT3CNN6_9BACT</name>
<sequence>MKRITWGLLLNLTFVLSVAAQGIKIKGKVQDINRQGLPGVTVVIEGTDTGTITDIEGNYSISAPDNQASLIFSFVGMKQVILPVNGQSVIDVTMQDDIQQLEAVMVVAYGTSTKEAFTGAAEVVDSEVIENRPVSSFEKALQGATPGLMVSSASGQPGSSAAVRIRGIGSLSASSSPLYVLDGVPIDGSISDINPNDIESITVLKDAAAASLYGSRAANGVVVITTKQGQKGKTQISFSSNFGVSSRVSDGYELMNSSQIYEHSWMGLYNQALIEGKSNQESKDFANENVKEIVGFNPFGVDQPLDNNGKVIPGTQIHTDTDWRDEIYKNGLISNINLNVSGGSDITQVFFSLGYFDDSGTVLSSDFTRYTSKINVTHNINSFITAGIKSNLSYSESNAPPSGSGGANPVRSAEMINAASPVFNADGTYNWDNKAVFDFNPVGLSDLNLYESETKRSMVNVFLDFQILPTLTFRTTGSIDNTDGKALVHYNPEHGDGAGVNGRSSASSSGNISWNISNVLNYSKSTERSLFEILVGQESIGADFTLLSAEATDFAVPGYPDLIWGASPEAPSSFGSSWRMLSYLGQIKYEFENKYFLSASARSDGSSRFGENNQYGLFYSVGAGWTLSQENWLPSVEWLNNLKLRGSYGTSGNNNIGNYASLGLYGSGANYGGSPGITPIQLANPNLSWEKISSLNIGLETRLFDKLDLTVEYYNRASDELLFAQPLSAGTGIGSILTNLGAMINTGWEGALNYDIIRNDAFSSNIGFNISTNDNEILKLNTDKIISGTKLLEQGSSIYQFYMREWAGVNPDDGQPMWYVNANSDDKETSENPDSAYSDPLGSGKQVTSEYSDAERIRMGTALPDFFGGINYSVNYKGIDLSFYFYYSLGGKVYNLDYAANMHDGTQPGSNLAADALNAWTPNNRFTDVPRYVTNNTDQGEQLSSRFLEDASYLRLKNITLAYSFPELACERMHLQGLRLFVSGENLMTFSKFKGFDPEGALNGTTNSRIPGVKVVTAGLKVNL</sequence>
<keyword evidence="7 10" id="KW-0472">Membrane</keyword>
<keyword evidence="16" id="KW-1185">Reference proteome</keyword>
<organism evidence="15 16">
    <name type="scientific">Reichenbachiella ulvae</name>
    <dbReference type="NCBI Taxonomy" id="2980104"/>
    <lineage>
        <taxon>Bacteria</taxon>
        <taxon>Pseudomonadati</taxon>
        <taxon>Bacteroidota</taxon>
        <taxon>Cytophagia</taxon>
        <taxon>Cytophagales</taxon>
        <taxon>Reichenbachiellaceae</taxon>
        <taxon>Reichenbachiella</taxon>
    </lineage>
</organism>
<keyword evidence="3 10" id="KW-1134">Transmembrane beta strand</keyword>
<proteinExistence type="inferred from homology"/>
<dbReference type="Pfam" id="PF00593">
    <property type="entry name" value="TonB_dep_Rec_b-barrel"/>
    <property type="match status" value="1"/>
</dbReference>
<evidence type="ECO:0000256" key="7">
    <source>
        <dbReference type="ARBA" id="ARBA00023136"/>
    </source>
</evidence>
<evidence type="ECO:0000256" key="10">
    <source>
        <dbReference type="PROSITE-ProRule" id="PRU01360"/>
    </source>
</evidence>
<feature type="region of interest" description="Disordered" evidence="12">
    <location>
        <begin position="822"/>
        <end position="846"/>
    </location>
</feature>
<dbReference type="InterPro" id="IPR008969">
    <property type="entry name" value="CarboxyPept-like_regulatory"/>
</dbReference>
<evidence type="ECO:0000256" key="4">
    <source>
        <dbReference type="ARBA" id="ARBA00022692"/>
    </source>
</evidence>
<keyword evidence="5" id="KW-0732">Signal</keyword>
<dbReference type="Gene3D" id="2.60.40.1120">
    <property type="entry name" value="Carboxypeptidase-like, regulatory domain"/>
    <property type="match status" value="1"/>
</dbReference>
<evidence type="ECO:0000256" key="9">
    <source>
        <dbReference type="ARBA" id="ARBA00023237"/>
    </source>
</evidence>
<evidence type="ECO:0000256" key="1">
    <source>
        <dbReference type="ARBA" id="ARBA00004571"/>
    </source>
</evidence>
<dbReference type="Pfam" id="PF13715">
    <property type="entry name" value="CarbopepD_reg_2"/>
    <property type="match status" value="1"/>
</dbReference>
<dbReference type="PANTHER" id="PTHR30069">
    <property type="entry name" value="TONB-DEPENDENT OUTER MEMBRANE RECEPTOR"/>
    <property type="match status" value="1"/>
</dbReference>
<evidence type="ECO:0000313" key="16">
    <source>
        <dbReference type="Proteomes" id="UP001300692"/>
    </source>
</evidence>
<evidence type="ECO:0000256" key="2">
    <source>
        <dbReference type="ARBA" id="ARBA00022448"/>
    </source>
</evidence>
<evidence type="ECO:0000259" key="13">
    <source>
        <dbReference type="Pfam" id="PF00593"/>
    </source>
</evidence>
<dbReference type="NCBIfam" id="TIGR04057">
    <property type="entry name" value="SusC_RagA_signa"/>
    <property type="match status" value="1"/>
</dbReference>
<evidence type="ECO:0000313" key="15">
    <source>
        <dbReference type="EMBL" id="MCV9385229.1"/>
    </source>
</evidence>
<evidence type="ECO:0000259" key="14">
    <source>
        <dbReference type="Pfam" id="PF07715"/>
    </source>
</evidence>
<dbReference type="EMBL" id="JAOYOD010000001">
    <property type="protein sequence ID" value="MCV9385229.1"/>
    <property type="molecule type" value="Genomic_DNA"/>
</dbReference>
<reference evidence="15 16" key="1">
    <citation type="submission" date="2022-10" db="EMBL/GenBank/DDBJ databases">
        <title>Comparative genomics and taxonomic characterization of three novel marine species of genus Reichenbachiella exhibiting antioxidant and polysaccharide degradation activities.</title>
        <authorList>
            <person name="Muhammad N."/>
            <person name="Lee Y.-J."/>
            <person name="Ko J."/>
            <person name="Kim S.-G."/>
        </authorList>
    </citation>
    <scope>NUCLEOTIDE SEQUENCE [LARGE SCALE GENOMIC DNA]</scope>
    <source>
        <strain evidence="15 16">ABR2-5</strain>
    </source>
</reference>
<dbReference type="InterPro" id="IPR012910">
    <property type="entry name" value="Plug_dom"/>
</dbReference>
<comment type="caution">
    <text evidence="15">The sequence shown here is derived from an EMBL/GenBank/DDBJ whole genome shotgun (WGS) entry which is preliminary data.</text>
</comment>
<dbReference type="Gene3D" id="2.40.170.20">
    <property type="entry name" value="TonB-dependent receptor, beta-barrel domain"/>
    <property type="match status" value="1"/>
</dbReference>
<dbReference type="InterPro" id="IPR023997">
    <property type="entry name" value="TonB-dep_OMP_SusC/RagA_CS"/>
</dbReference>
<dbReference type="SUPFAM" id="SSF49464">
    <property type="entry name" value="Carboxypeptidase regulatory domain-like"/>
    <property type="match status" value="1"/>
</dbReference>
<accession>A0ABT3CNN6</accession>
<feature type="domain" description="TonB-dependent receptor-like beta-barrel" evidence="13">
    <location>
        <begin position="435"/>
        <end position="987"/>
    </location>
</feature>
<evidence type="ECO:0000256" key="8">
    <source>
        <dbReference type="ARBA" id="ARBA00023170"/>
    </source>
</evidence>
<evidence type="ECO:0000256" key="11">
    <source>
        <dbReference type="RuleBase" id="RU003357"/>
    </source>
</evidence>
<dbReference type="RefSeq" id="WP_264136022.1">
    <property type="nucleotide sequence ID" value="NZ_JAOYOD010000001.1"/>
</dbReference>
<keyword evidence="2 10" id="KW-0813">Transport</keyword>
<keyword evidence="9 10" id="KW-0998">Cell outer membrane</keyword>
<dbReference type="Proteomes" id="UP001300692">
    <property type="component" value="Unassembled WGS sequence"/>
</dbReference>
<evidence type="ECO:0000256" key="6">
    <source>
        <dbReference type="ARBA" id="ARBA00023077"/>
    </source>
</evidence>
<dbReference type="InterPro" id="IPR023996">
    <property type="entry name" value="TonB-dep_OMP_SusC/RagA"/>
</dbReference>
<evidence type="ECO:0000256" key="12">
    <source>
        <dbReference type="SAM" id="MobiDB-lite"/>
    </source>
</evidence>
<dbReference type="InterPro" id="IPR000531">
    <property type="entry name" value="Beta-barrel_TonB"/>
</dbReference>
<comment type="similarity">
    <text evidence="10 11">Belongs to the TonB-dependent receptor family.</text>
</comment>
<keyword evidence="8 15" id="KW-0675">Receptor</keyword>
<feature type="domain" description="TonB-dependent receptor plug" evidence="14">
    <location>
        <begin position="115"/>
        <end position="221"/>
    </location>
</feature>